<evidence type="ECO:0000313" key="3">
    <source>
        <dbReference type="Proteomes" id="UP001222027"/>
    </source>
</evidence>
<feature type="region of interest" description="Disordered" evidence="1">
    <location>
        <begin position="1"/>
        <end position="34"/>
    </location>
</feature>
<accession>A0AAV8PPR8</accession>
<dbReference type="EMBL" id="JAQQAF010000009">
    <property type="protein sequence ID" value="KAJ8460501.1"/>
    <property type="molecule type" value="Genomic_DNA"/>
</dbReference>
<comment type="caution">
    <text evidence="2">The sequence shown here is derived from an EMBL/GenBank/DDBJ whole genome shotgun (WGS) entry which is preliminary data.</text>
</comment>
<organism evidence="2 3">
    <name type="scientific">Ensete ventricosum</name>
    <name type="common">Abyssinian banana</name>
    <name type="synonym">Musa ensete</name>
    <dbReference type="NCBI Taxonomy" id="4639"/>
    <lineage>
        <taxon>Eukaryota</taxon>
        <taxon>Viridiplantae</taxon>
        <taxon>Streptophyta</taxon>
        <taxon>Embryophyta</taxon>
        <taxon>Tracheophyta</taxon>
        <taxon>Spermatophyta</taxon>
        <taxon>Magnoliopsida</taxon>
        <taxon>Liliopsida</taxon>
        <taxon>Zingiberales</taxon>
        <taxon>Musaceae</taxon>
        <taxon>Ensete</taxon>
    </lineage>
</organism>
<reference evidence="2 3" key="1">
    <citation type="submission" date="2022-12" db="EMBL/GenBank/DDBJ databases">
        <title>Chromosome-scale assembly of the Ensete ventricosum genome.</title>
        <authorList>
            <person name="Dussert Y."/>
            <person name="Stocks J."/>
            <person name="Wendawek A."/>
            <person name="Woldeyes F."/>
            <person name="Nichols R.A."/>
            <person name="Borrell J.S."/>
        </authorList>
    </citation>
    <scope>NUCLEOTIDE SEQUENCE [LARGE SCALE GENOMIC DNA]</scope>
    <source>
        <strain evidence="3">cv. Maze</strain>
        <tissue evidence="2">Seeds</tissue>
    </source>
</reference>
<keyword evidence="3" id="KW-1185">Reference proteome</keyword>
<evidence type="ECO:0000313" key="2">
    <source>
        <dbReference type="EMBL" id="KAJ8460501.1"/>
    </source>
</evidence>
<dbReference type="Proteomes" id="UP001222027">
    <property type="component" value="Unassembled WGS sequence"/>
</dbReference>
<dbReference type="AlphaFoldDB" id="A0AAV8PPR8"/>
<evidence type="ECO:0000256" key="1">
    <source>
        <dbReference type="SAM" id="MobiDB-lite"/>
    </source>
</evidence>
<gene>
    <name evidence="2" type="ORF">OPV22_033427</name>
</gene>
<sequence>MDGGDSLAAAASHQHTESSRERRQGAPPAFGQRSPLEDISLNAHKKVFQFPVFTFLIACLVQMERFSNVKTRQEVPQIEFLVMLKLSP</sequence>
<feature type="compositionally biased region" description="Basic and acidic residues" evidence="1">
    <location>
        <begin position="14"/>
        <end position="24"/>
    </location>
</feature>
<protein>
    <submittedName>
        <fullName evidence="2">Uncharacterized protein</fullName>
    </submittedName>
</protein>
<proteinExistence type="predicted"/>
<name>A0AAV8PPR8_ENSVE</name>